<evidence type="ECO:0000313" key="2">
    <source>
        <dbReference type="Proteomes" id="UP001359559"/>
    </source>
</evidence>
<dbReference type="EMBL" id="JAYKXN010000004">
    <property type="protein sequence ID" value="KAK7295126.1"/>
    <property type="molecule type" value="Genomic_DNA"/>
</dbReference>
<gene>
    <name evidence="1" type="ORF">RJT34_18030</name>
</gene>
<comment type="caution">
    <text evidence="1">The sequence shown here is derived from an EMBL/GenBank/DDBJ whole genome shotgun (WGS) entry which is preliminary data.</text>
</comment>
<keyword evidence="2" id="KW-1185">Reference proteome</keyword>
<reference evidence="1 2" key="1">
    <citation type="submission" date="2024-01" db="EMBL/GenBank/DDBJ databases">
        <title>The genomes of 5 underutilized Papilionoideae crops provide insights into root nodulation and disease resistance.</title>
        <authorList>
            <person name="Yuan L."/>
        </authorList>
    </citation>
    <scope>NUCLEOTIDE SEQUENCE [LARGE SCALE GENOMIC DNA]</scope>
    <source>
        <strain evidence="1">LY-2023</strain>
        <tissue evidence="1">Leaf</tissue>
    </source>
</reference>
<dbReference type="AlphaFoldDB" id="A0AAN9JBI3"/>
<name>A0AAN9JBI3_CLITE</name>
<sequence>MTICSLDNDRKALKKRVLVHKIDSCLKCYKFAENFIHRICKFKEHALLPCDVFNELSFGSTEYTLFGKIGSFITISFISHQNQTPSSTINLITSKKQTNTKQLPHPNRLFPDLIFSRYFRLGHSLHPIRRISRTV</sequence>
<proteinExistence type="predicted"/>
<dbReference type="Proteomes" id="UP001359559">
    <property type="component" value="Unassembled WGS sequence"/>
</dbReference>
<accession>A0AAN9JBI3</accession>
<organism evidence="1 2">
    <name type="scientific">Clitoria ternatea</name>
    <name type="common">Butterfly pea</name>
    <dbReference type="NCBI Taxonomy" id="43366"/>
    <lineage>
        <taxon>Eukaryota</taxon>
        <taxon>Viridiplantae</taxon>
        <taxon>Streptophyta</taxon>
        <taxon>Embryophyta</taxon>
        <taxon>Tracheophyta</taxon>
        <taxon>Spermatophyta</taxon>
        <taxon>Magnoliopsida</taxon>
        <taxon>eudicotyledons</taxon>
        <taxon>Gunneridae</taxon>
        <taxon>Pentapetalae</taxon>
        <taxon>rosids</taxon>
        <taxon>fabids</taxon>
        <taxon>Fabales</taxon>
        <taxon>Fabaceae</taxon>
        <taxon>Papilionoideae</taxon>
        <taxon>50 kb inversion clade</taxon>
        <taxon>NPAAA clade</taxon>
        <taxon>indigoferoid/millettioid clade</taxon>
        <taxon>Phaseoleae</taxon>
        <taxon>Clitoria</taxon>
    </lineage>
</organism>
<protein>
    <submittedName>
        <fullName evidence="1">Uncharacterized protein</fullName>
    </submittedName>
</protein>
<evidence type="ECO:0000313" key="1">
    <source>
        <dbReference type="EMBL" id="KAK7295126.1"/>
    </source>
</evidence>